<proteinExistence type="predicted"/>
<name>L1IT65_GUITC</name>
<dbReference type="GeneID" id="17295838"/>
<evidence type="ECO:0000313" key="1">
    <source>
        <dbReference type="EMBL" id="EKX39094.1"/>
    </source>
</evidence>
<dbReference type="RefSeq" id="XP_005826074.1">
    <property type="nucleotide sequence ID" value="XM_005826017.1"/>
</dbReference>
<gene>
    <name evidence="1" type="ORF">GUITHDRAFT_114752</name>
</gene>
<reference evidence="1 3" key="1">
    <citation type="journal article" date="2012" name="Nature">
        <title>Algal genomes reveal evolutionary mosaicism and the fate of nucleomorphs.</title>
        <authorList>
            <consortium name="DOE Joint Genome Institute"/>
            <person name="Curtis B.A."/>
            <person name="Tanifuji G."/>
            <person name="Burki F."/>
            <person name="Gruber A."/>
            <person name="Irimia M."/>
            <person name="Maruyama S."/>
            <person name="Arias M.C."/>
            <person name="Ball S.G."/>
            <person name="Gile G.H."/>
            <person name="Hirakawa Y."/>
            <person name="Hopkins J.F."/>
            <person name="Kuo A."/>
            <person name="Rensing S.A."/>
            <person name="Schmutz J."/>
            <person name="Symeonidi A."/>
            <person name="Elias M."/>
            <person name="Eveleigh R.J."/>
            <person name="Herman E.K."/>
            <person name="Klute M.J."/>
            <person name="Nakayama T."/>
            <person name="Obornik M."/>
            <person name="Reyes-Prieto A."/>
            <person name="Armbrust E.V."/>
            <person name="Aves S.J."/>
            <person name="Beiko R.G."/>
            <person name="Coutinho P."/>
            <person name="Dacks J.B."/>
            <person name="Durnford D.G."/>
            <person name="Fast N.M."/>
            <person name="Green B.R."/>
            <person name="Grisdale C.J."/>
            <person name="Hempel F."/>
            <person name="Henrissat B."/>
            <person name="Hoppner M.P."/>
            <person name="Ishida K."/>
            <person name="Kim E."/>
            <person name="Koreny L."/>
            <person name="Kroth P.G."/>
            <person name="Liu Y."/>
            <person name="Malik S.B."/>
            <person name="Maier U.G."/>
            <person name="McRose D."/>
            <person name="Mock T."/>
            <person name="Neilson J.A."/>
            <person name="Onodera N.T."/>
            <person name="Poole A.M."/>
            <person name="Pritham E.J."/>
            <person name="Richards T.A."/>
            <person name="Rocap G."/>
            <person name="Roy S.W."/>
            <person name="Sarai C."/>
            <person name="Schaack S."/>
            <person name="Shirato S."/>
            <person name="Slamovits C.H."/>
            <person name="Spencer D.F."/>
            <person name="Suzuki S."/>
            <person name="Worden A.Z."/>
            <person name="Zauner S."/>
            <person name="Barry K."/>
            <person name="Bell C."/>
            <person name="Bharti A.K."/>
            <person name="Crow J.A."/>
            <person name="Grimwood J."/>
            <person name="Kramer R."/>
            <person name="Lindquist E."/>
            <person name="Lucas S."/>
            <person name="Salamov A."/>
            <person name="McFadden G.I."/>
            <person name="Lane C.E."/>
            <person name="Keeling P.J."/>
            <person name="Gray M.W."/>
            <person name="Grigoriev I.V."/>
            <person name="Archibald J.M."/>
        </authorList>
    </citation>
    <scope>NUCLEOTIDE SEQUENCE</scope>
    <source>
        <strain evidence="1 3">CCMP2712</strain>
    </source>
</reference>
<accession>L1IT65</accession>
<keyword evidence="3" id="KW-1185">Reference proteome</keyword>
<dbReference type="AlphaFoldDB" id="L1IT65"/>
<dbReference type="PaxDb" id="55529-EKX39094"/>
<protein>
    <submittedName>
        <fullName evidence="1 2">Uncharacterized protein</fullName>
    </submittedName>
</protein>
<reference evidence="3" key="2">
    <citation type="submission" date="2012-11" db="EMBL/GenBank/DDBJ databases">
        <authorList>
            <person name="Kuo A."/>
            <person name="Curtis B.A."/>
            <person name="Tanifuji G."/>
            <person name="Burki F."/>
            <person name="Gruber A."/>
            <person name="Irimia M."/>
            <person name="Maruyama S."/>
            <person name="Arias M.C."/>
            <person name="Ball S.G."/>
            <person name="Gile G.H."/>
            <person name="Hirakawa Y."/>
            <person name="Hopkins J.F."/>
            <person name="Rensing S.A."/>
            <person name="Schmutz J."/>
            <person name="Symeonidi A."/>
            <person name="Elias M."/>
            <person name="Eveleigh R.J."/>
            <person name="Herman E.K."/>
            <person name="Klute M.J."/>
            <person name="Nakayama T."/>
            <person name="Obornik M."/>
            <person name="Reyes-Prieto A."/>
            <person name="Armbrust E.V."/>
            <person name="Aves S.J."/>
            <person name="Beiko R.G."/>
            <person name="Coutinho P."/>
            <person name="Dacks J.B."/>
            <person name="Durnford D.G."/>
            <person name="Fast N.M."/>
            <person name="Green B.R."/>
            <person name="Grisdale C."/>
            <person name="Hempe F."/>
            <person name="Henrissat B."/>
            <person name="Hoppner M.P."/>
            <person name="Ishida K.-I."/>
            <person name="Kim E."/>
            <person name="Koreny L."/>
            <person name="Kroth P.G."/>
            <person name="Liu Y."/>
            <person name="Malik S.-B."/>
            <person name="Maier U.G."/>
            <person name="McRose D."/>
            <person name="Mock T."/>
            <person name="Neilson J.A."/>
            <person name="Onodera N.T."/>
            <person name="Poole A.M."/>
            <person name="Pritham E.J."/>
            <person name="Richards T.A."/>
            <person name="Rocap G."/>
            <person name="Roy S.W."/>
            <person name="Sarai C."/>
            <person name="Schaack S."/>
            <person name="Shirato S."/>
            <person name="Slamovits C.H."/>
            <person name="Spencer D.F."/>
            <person name="Suzuki S."/>
            <person name="Worden A.Z."/>
            <person name="Zauner S."/>
            <person name="Barry K."/>
            <person name="Bell C."/>
            <person name="Bharti A.K."/>
            <person name="Crow J.A."/>
            <person name="Grimwood J."/>
            <person name="Kramer R."/>
            <person name="Lindquist E."/>
            <person name="Lucas S."/>
            <person name="Salamov A."/>
            <person name="McFadden G.I."/>
            <person name="Lane C.E."/>
            <person name="Keeling P.J."/>
            <person name="Gray M.W."/>
            <person name="Grigoriev I.V."/>
            <person name="Archibald J.M."/>
        </authorList>
    </citation>
    <scope>NUCLEOTIDE SEQUENCE</scope>
    <source>
        <strain evidence="3">CCMP2712</strain>
    </source>
</reference>
<dbReference type="EnsemblProtists" id="EKX39094">
    <property type="protein sequence ID" value="EKX39094"/>
    <property type="gene ID" value="GUITHDRAFT_114752"/>
</dbReference>
<evidence type="ECO:0000313" key="2">
    <source>
        <dbReference type="EnsemblProtists" id="EKX39094"/>
    </source>
</evidence>
<dbReference type="HOGENOM" id="CLU_2563280_0_0_1"/>
<reference evidence="2" key="3">
    <citation type="submission" date="2015-06" db="UniProtKB">
        <authorList>
            <consortium name="EnsemblProtists"/>
        </authorList>
    </citation>
    <scope>IDENTIFICATION</scope>
</reference>
<dbReference type="KEGG" id="gtt:GUITHDRAFT_114752"/>
<organism evidence="1">
    <name type="scientific">Guillardia theta (strain CCMP2712)</name>
    <name type="common">Cryptophyte</name>
    <dbReference type="NCBI Taxonomy" id="905079"/>
    <lineage>
        <taxon>Eukaryota</taxon>
        <taxon>Cryptophyceae</taxon>
        <taxon>Pyrenomonadales</taxon>
        <taxon>Geminigeraceae</taxon>
        <taxon>Guillardia</taxon>
    </lineage>
</organism>
<dbReference type="EMBL" id="JH993042">
    <property type="protein sequence ID" value="EKX39094.1"/>
    <property type="molecule type" value="Genomic_DNA"/>
</dbReference>
<dbReference type="Proteomes" id="UP000011087">
    <property type="component" value="Unassembled WGS sequence"/>
</dbReference>
<sequence>MQGKFKLQLYRREKETRLSRKEPLSTTFEVFDNVGQSLLASTRLSQRECNHWNMGRNLGALQMSRECKGYSSVIGINRPDIA</sequence>
<evidence type="ECO:0000313" key="3">
    <source>
        <dbReference type="Proteomes" id="UP000011087"/>
    </source>
</evidence>